<dbReference type="Proteomes" id="UP000018291">
    <property type="component" value="Unassembled WGS sequence"/>
</dbReference>
<dbReference type="STRING" id="1229780.BN381_110053"/>
<feature type="compositionally biased region" description="Pro residues" evidence="1">
    <location>
        <begin position="166"/>
        <end position="181"/>
    </location>
</feature>
<evidence type="ECO:0000313" key="4">
    <source>
        <dbReference type="Proteomes" id="UP000018291"/>
    </source>
</evidence>
<keyword evidence="2" id="KW-0812">Transmembrane</keyword>
<dbReference type="EMBL" id="CANL01000003">
    <property type="protein sequence ID" value="CCM62387.1"/>
    <property type="molecule type" value="Genomic_DNA"/>
</dbReference>
<sequence length="209" mass="21331">MFAASWSAYEVFAIISGLSMMVCVVIPTLGWKDRLALGGAGFGLVIYGIYVANQDSGYFTFPVEIFLIPFIALGYAGWQSWVWAWQKWPGGLSDVAESINQLGSGSTSSGSQPTNVGRAPGGVTDPNLPAPPPVSQAGAPGSATPPTAAPTWIAGGGARGDEARLPAPPPASGPPAPPSVGPQPSQVTTGEGDAPWWAQNQADNGSPSP</sequence>
<reference evidence="3 4" key="1">
    <citation type="journal article" date="2013" name="ISME J.">
        <title>Metabolic model for the filamentous 'Candidatus Microthrix parvicella' based on genomic and metagenomic analyses.</title>
        <authorList>
            <person name="Jon McIlroy S."/>
            <person name="Kristiansen R."/>
            <person name="Albertsen M."/>
            <person name="Michael Karst S."/>
            <person name="Rossetti S."/>
            <person name="Lund Nielsen J."/>
            <person name="Tandoi V."/>
            <person name="James Seviour R."/>
            <person name="Nielsen P.H."/>
        </authorList>
    </citation>
    <scope>NUCLEOTIDE SEQUENCE [LARGE SCALE GENOMIC DNA]</scope>
    <source>
        <strain evidence="3 4">RN1</strain>
    </source>
</reference>
<dbReference type="eggNOG" id="ENOG502ZMAN">
    <property type="taxonomic scope" value="Bacteria"/>
</dbReference>
<dbReference type="RefSeq" id="WP_012223749.1">
    <property type="nucleotide sequence ID" value="NZ_HG422565.1"/>
</dbReference>
<feature type="compositionally biased region" description="Polar residues" evidence="1">
    <location>
        <begin position="198"/>
        <end position="209"/>
    </location>
</feature>
<feature type="compositionally biased region" description="Low complexity" evidence="1">
    <location>
        <begin position="137"/>
        <end position="153"/>
    </location>
</feature>
<feature type="transmembrane region" description="Helical" evidence="2">
    <location>
        <begin position="35"/>
        <end position="52"/>
    </location>
</feature>
<feature type="transmembrane region" description="Helical" evidence="2">
    <location>
        <begin position="6"/>
        <end position="28"/>
    </location>
</feature>
<feature type="transmembrane region" description="Helical" evidence="2">
    <location>
        <begin position="58"/>
        <end position="78"/>
    </location>
</feature>
<dbReference type="HOGENOM" id="CLU_1313543_0_0_11"/>
<name>R4Z1B8_9ACTN</name>
<feature type="region of interest" description="Disordered" evidence="1">
    <location>
        <begin position="102"/>
        <end position="209"/>
    </location>
</feature>
<proteinExistence type="predicted"/>
<gene>
    <name evidence="3" type="ORF">BN381_110053</name>
</gene>
<evidence type="ECO:0000256" key="2">
    <source>
        <dbReference type="SAM" id="Phobius"/>
    </source>
</evidence>
<keyword evidence="2" id="KW-0472">Membrane</keyword>
<evidence type="ECO:0000256" key="1">
    <source>
        <dbReference type="SAM" id="MobiDB-lite"/>
    </source>
</evidence>
<evidence type="ECO:0000313" key="3">
    <source>
        <dbReference type="EMBL" id="CCM62387.1"/>
    </source>
</evidence>
<keyword evidence="4" id="KW-1185">Reference proteome</keyword>
<accession>R4Z1B8</accession>
<comment type="caution">
    <text evidence="3">The sequence shown here is derived from an EMBL/GenBank/DDBJ whole genome shotgun (WGS) entry which is preliminary data.</text>
</comment>
<organism evidence="3 4">
    <name type="scientific">Candidatus Neomicrothrix parvicella RN1</name>
    <dbReference type="NCBI Taxonomy" id="1229780"/>
    <lineage>
        <taxon>Bacteria</taxon>
        <taxon>Bacillati</taxon>
        <taxon>Actinomycetota</taxon>
        <taxon>Acidimicrobiia</taxon>
        <taxon>Acidimicrobiales</taxon>
        <taxon>Microthrixaceae</taxon>
        <taxon>Candidatus Neomicrothrix</taxon>
    </lineage>
</organism>
<protein>
    <submittedName>
        <fullName evidence="3">Uncharacterized protein</fullName>
    </submittedName>
</protein>
<dbReference type="AlphaFoldDB" id="R4Z1B8"/>
<keyword evidence="2" id="KW-1133">Transmembrane helix</keyword>